<reference evidence="5 6" key="1">
    <citation type="journal article" date="2014" name="Virol. J.">
        <title>The genome and proteome of Serratia bacteriophage ? which forms unstable lysogens.</title>
        <authorList>
            <person name="Denyes J.M."/>
            <person name="Krell P.J."/>
            <person name="Manderville R.A."/>
            <person name="Ackermann H.W."/>
            <person name="She Y.M."/>
            <person name="Kropinski A.M."/>
        </authorList>
    </citation>
    <scope>NUCLEOTIDE SEQUENCE [LARGE SCALE GENOMIC DNA]</scope>
</reference>
<dbReference type="Pfam" id="PF04851">
    <property type="entry name" value="ResIII"/>
    <property type="match status" value="1"/>
</dbReference>
<gene>
    <name evidence="5" type="ORF">Eta_009</name>
</gene>
<dbReference type="GeneID" id="15957235"/>
<organism evidence="5 6">
    <name type="scientific">Serratia phage Eta</name>
    <dbReference type="NCBI Taxonomy" id="1282995"/>
    <lineage>
        <taxon>Viruses</taxon>
        <taxon>Duplodnaviria</taxon>
        <taxon>Heunggongvirae</taxon>
        <taxon>Uroviricota</taxon>
        <taxon>Caudoviricetes</taxon>
        <taxon>Sarkviridae</taxon>
        <taxon>Seretavirus</taxon>
        <taxon>Seretavirus eta</taxon>
    </lineage>
</organism>
<dbReference type="GO" id="GO:0016787">
    <property type="term" value="F:hydrolase activity"/>
    <property type="evidence" value="ECO:0007669"/>
    <property type="project" value="InterPro"/>
</dbReference>
<dbReference type="SUPFAM" id="SSF52540">
    <property type="entry name" value="P-loop containing nucleoside triphosphate hydrolases"/>
    <property type="match status" value="1"/>
</dbReference>
<feature type="domain" description="Helicase ATP-binding" evidence="3">
    <location>
        <begin position="18"/>
        <end position="181"/>
    </location>
</feature>
<proteinExistence type="predicted"/>
<dbReference type="InterPro" id="IPR006935">
    <property type="entry name" value="Helicase/UvrB_N"/>
</dbReference>
<dbReference type="Proteomes" id="UP000014420">
    <property type="component" value="Segment"/>
</dbReference>
<evidence type="ECO:0000259" key="3">
    <source>
        <dbReference type="PROSITE" id="PS51192"/>
    </source>
</evidence>
<keyword evidence="6" id="KW-1185">Reference proteome</keyword>
<dbReference type="PROSITE" id="PS51192">
    <property type="entry name" value="HELICASE_ATP_BIND_1"/>
    <property type="match status" value="1"/>
</dbReference>
<dbReference type="InterPro" id="IPR027417">
    <property type="entry name" value="P-loop_NTPase"/>
</dbReference>
<dbReference type="GO" id="GO:0004386">
    <property type="term" value="F:helicase activity"/>
    <property type="evidence" value="ECO:0007669"/>
    <property type="project" value="UniProtKB-KW"/>
</dbReference>
<dbReference type="EMBL" id="KC460990">
    <property type="protein sequence ID" value="AGN89455.1"/>
    <property type="molecule type" value="Genomic_DNA"/>
</dbReference>
<evidence type="ECO:0000313" key="6">
    <source>
        <dbReference type="Proteomes" id="UP000014420"/>
    </source>
</evidence>
<dbReference type="SMART" id="SM00487">
    <property type="entry name" value="DEXDc"/>
    <property type="match status" value="1"/>
</dbReference>
<dbReference type="KEGG" id="vg:15957235"/>
<dbReference type="GO" id="GO:0003677">
    <property type="term" value="F:DNA binding"/>
    <property type="evidence" value="ECO:0007669"/>
    <property type="project" value="InterPro"/>
</dbReference>
<dbReference type="OrthoDB" id="1659at10239"/>
<dbReference type="RefSeq" id="YP_008130293.1">
    <property type="nucleotide sequence ID" value="NC_021563.1"/>
</dbReference>
<evidence type="ECO:0000256" key="1">
    <source>
        <dbReference type="ARBA" id="ARBA00004328"/>
    </source>
</evidence>
<dbReference type="PANTHER" id="PTHR47396:SF1">
    <property type="entry name" value="ATP-DEPENDENT HELICASE IRC3-RELATED"/>
    <property type="match status" value="1"/>
</dbReference>
<accession>R9VYH5</accession>
<evidence type="ECO:0000259" key="4">
    <source>
        <dbReference type="PROSITE" id="PS51194"/>
    </source>
</evidence>
<sequence>MTYTLRPYQQEAVDEVKEHIKKRLSPCLLELATGAGKSLIVSAIARYLAGVAPNKRVLCIAPSKELVVQNHEKYVTGYKEPASIYCSSAGSKELRHQVIFASPQTAIKNIRVIAHLGVSGIIIDEAHGVTPTMLELIKQVQGYEINGIKPNENVRIIGMTATPYRTGTGYIYANDCTGENEILHDDSKARDPYYSRLLYRVSAGELVEQGYLTKPVIGETEEHYDTSKLETDRNGSFTAASVAKAFNGNTKTERIVNKVMAFAESRKGVMFFAATISHAEEIASYLPSHDVRVITGKLKKSEREKFINDFKARRVKYLVNVDVLTTGFDAPHVDLIAILRATESPGLLQQIIGRSLRLCEGKEDALVLDYAENIERHGLEKDIFTPEIKTNRKPGEGMEIQVECPACHAISMKKRRNDPIYDGVAHDRFGNFLVPGTERATRYDAEGNACEWDGEVMTMKVKDPSRKDEFGDIEELDLPMPAHYSRRCSNPEAFVIKGQPVRCEHRFSLKICPKCFAENDIAARHCTECKERLVDPNGKLTDAAGFANVMMDGEIRRVKCYSATYTPWIARATGNHSLKAEYRTEIGEVTAWHTMRQKWIFNKLAQINGANSELITSYDQCAEWNNAPREITIRKTEQNGYVKFEIKQVHYSEKVEA</sequence>
<comment type="subcellular location">
    <subcellularLocation>
        <location evidence="2">Host cell</location>
    </subcellularLocation>
    <subcellularLocation>
        <location evidence="1">Virion</location>
    </subcellularLocation>
</comment>
<evidence type="ECO:0000313" key="5">
    <source>
        <dbReference type="EMBL" id="AGN89455.1"/>
    </source>
</evidence>
<dbReference type="PROSITE" id="PS51194">
    <property type="entry name" value="HELICASE_CTER"/>
    <property type="match status" value="1"/>
</dbReference>
<keyword evidence="5" id="KW-0067">ATP-binding</keyword>
<dbReference type="InterPro" id="IPR014001">
    <property type="entry name" value="Helicase_ATP-bd"/>
</dbReference>
<dbReference type="InterPro" id="IPR011332">
    <property type="entry name" value="Ribosomal_zn-bd"/>
</dbReference>
<feature type="domain" description="Helicase C-terminal" evidence="4">
    <location>
        <begin position="255"/>
        <end position="396"/>
    </location>
</feature>
<dbReference type="Gene3D" id="3.40.50.300">
    <property type="entry name" value="P-loop containing nucleotide triphosphate hydrolases"/>
    <property type="match status" value="2"/>
</dbReference>
<name>R9VYH5_9CAUD</name>
<dbReference type="Pfam" id="PF00271">
    <property type="entry name" value="Helicase_C"/>
    <property type="match status" value="1"/>
</dbReference>
<dbReference type="InterPro" id="IPR001650">
    <property type="entry name" value="Helicase_C-like"/>
</dbReference>
<keyword evidence="5" id="KW-0547">Nucleotide-binding</keyword>
<dbReference type="SUPFAM" id="SSF57829">
    <property type="entry name" value="Zn-binding ribosomal proteins"/>
    <property type="match status" value="1"/>
</dbReference>
<dbReference type="GO" id="GO:0005524">
    <property type="term" value="F:ATP binding"/>
    <property type="evidence" value="ECO:0007669"/>
    <property type="project" value="InterPro"/>
</dbReference>
<protein>
    <submittedName>
        <fullName evidence="5">Putative helicase</fullName>
    </submittedName>
</protein>
<keyword evidence="5" id="KW-0347">Helicase</keyword>
<keyword evidence="5" id="KW-0378">Hydrolase</keyword>
<evidence type="ECO:0000256" key="2">
    <source>
        <dbReference type="ARBA" id="ARBA00004340"/>
    </source>
</evidence>
<dbReference type="PANTHER" id="PTHR47396">
    <property type="entry name" value="TYPE I RESTRICTION ENZYME ECOKI R PROTEIN"/>
    <property type="match status" value="1"/>
</dbReference>
<dbReference type="InterPro" id="IPR050742">
    <property type="entry name" value="Helicase_Restrict-Modif_Enz"/>
</dbReference>
<dbReference type="SMART" id="SM00490">
    <property type="entry name" value="HELICc"/>
    <property type="match status" value="1"/>
</dbReference>